<evidence type="ECO:0000256" key="8">
    <source>
        <dbReference type="ARBA" id="ARBA00023163"/>
    </source>
</evidence>
<evidence type="ECO:0000259" key="12">
    <source>
        <dbReference type="PROSITE" id="PS50089"/>
    </source>
</evidence>
<dbReference type="GO" id="GO:0000122">
    <property type="term" value="P:negative regulation of transcription by RNA polymerase II"/>
    <property type="evidence" value="ECO:0007669"/>
    <property type="project" value="TreeGrafter"/>
</dbReference>
<dbReference type="GO" id="GO:0000981">
    <property type="term" value="F:DNA-binding transcription factor activity, RNA polymerase II-specific"/>
    <property type="evidence" value="ECO:0007669"/>
    <property type="project" value="TreeGrafter"/>
</dbReference>
<dbReference type="AlphaFoldDB" id="A0A8J2T5V7"/>
<evidence type="ECO:0000256" key="1">
    <source>
        <dbReference type="ARBA" id="ARBA00004123"/>
    </source>
</evidence>
<keyword evidence="3" id="KW-0479">Metal-binding</keyword>
<feature type="domain" description="R3H" evidence="13">
    <location>
        <begin position="751"/>
        <end position="814"/>
    </location>
</feature>
<dbReference type="InterPro" id="IPR036867">
    <property type="entry name" value="R3H_dom_sf"/>
</dbReference>
<comment type="similarity">
    <text evidence="2">Belongs to the NFX1 family.</text>
</comment>
<evidence type="ECO:0000256" key="6">
    <source>
        <dbReference type="ARBA" id="ARBA00022833"/>
    </source>
</evidence>
<evidence type="ECO:0000256" key="2">
    <source>
        <dbReference type="ARBA" id="ARBA00007269"/>
    </source>
</evidence>
<dbReference type="SMART" id="SM00438">
    <property type="entry name" value="ZnF_NFX"/>
    <property type="match status" value="8"/>
</dbReference>
<dbReference type="InterPro" id="IPR001841">
    <property type="entry name" value="Znf_RING"/>
</dbReference>
<evidence type="ECO:0000256" key="7">
    <source>
        <dbReference type="ARBA" id="ARBA00023015"/>
    </source>
</evidence>
<dbReference type="SUPFAM" id="SSF57850">
    <property type="entry name" value="RING/U-box"/>
    <property type="match status" value="1"/>
</dbReference>
<evidence type="ECO:0000313" key="15">
    <source>
        <dbReference type="Proteomes" id="UP000019375"/>
    </source>
</evidence>
<evidence type="ECO:0000256" key="3">
    <source>
        <dbReference type="ARBA" id="ARBA00022723"/>
    </source>
</evidence>
<reference evidence="15" key="1">
    <citation type="journal article" date="2013" name="Genome Announc.">
        <title>Genome sequence of the food spoilage yeast Zygosaccharomyces bailii CLIB 213(T).</title>
        <authorList>
            <person name="Galeote V."/>
            <person name="Bigey F."/>
            <person name="Devillers H."/>
            <person name="Neuveglise C."/>
            <person name="Dequin S."/>
        </authorList>
    </citation>
    <scope>NUCLEOTIDE SEQUENCE [LARGE SCALE GENOMIC DNA]</scope>
    <source>
        <strain evidence="15">CLIB 213 / ATCC 58445 / CBS 680 / CCRC 21525 / NBRC 1098 / NCYC 1416 / NRRL Y-2227</strain>
    </source>
</reference>
<dbReference type="Pfam" id="PF01422">
    <property type="entry name" value="zf-NF-X1"/>
    <property type="match status" value="5"/>
</dbReference>
<dbReference type="InterPro" id="IPR001374">
    <property type="entry name" value="R3H_dom"/>
</dbReference>
<dbReference type="SUPFAM" id="SSF82708">
    <property type="entry name" value="R3H domain"/>
    <property type="match status" value="1"/>
</dbReference>
<keyword evidence="5 10" id="KW-0863">Zinc-finger</keyword>
<gene>
    <name evidence="14" type="ORF">BN860_06216g</name>
</gene>
<keyword evidence="7" id="KW-0805">Transcription regulation</keyword>
<sequence length="973" mass="109424">MRRKFTSVQKHVGAMSGGQELSQSVMAVGEYDCDAEPVLQAADKSLVLEFSDDSDDMTSESESEDEDEDEDDNMMFYERAVRDISSGDSYVCMICTVEMDYTCRMFACPQCYRVFDYDCIREWAIKSTSKTVEGIWKCPNCYFASKKVPRKDRPTCWCGKVVKPDPNPLDPNSCGQTCDAPICRHGCSKVCHLGPHPPCTRIIGIRCRCGKHMKDVTCCETRGSSRPQFSCDEKCGMLFPCGIHRCEQKCHSGLCGPCKETLVAKDGSATIRCYCGLQKKDTIKCNDVRVAEKDSMDESGEKWVGVFACPEIRTVQYSCGLHSFVESCRAGPAISKMLPCPFSPQLLKTCPCGRTLLNELGNNRKNCTDYVPTCESRCGKPLPCGKHTCPFTCHSGDCMDPCTQFDKISCQCESKHYIVPCQFKQKARCHTKCESLMSCRRHRCIERCCSGKPSAEKRMKTPFSSRELQDETLVEAEHICLKDCNLTLSCGIHKCRRKCHPGKCPPCLESDPNDLVCPCGKTVVTAPVRCGVRLPPCPYPCISVVRDGYPCGHKPMPHCCHPVEEPCPPCTASVFKPCKCGKKSKVRTLCFQQDVSCGQICNKPLTICHHTCQKKCHDDSCQTKCRQICKKRRMNCDHKCPKPCHGKANCPDLPCSYPVIIKCACGRKETNEPCGSNSERPSATFTRLLPCDEECERVKRCAELKKALGLTESESSKIKGPESSLALLATTFEELDLPFTESALSVYSSHQKYCDGIETILNDFIDNKGKNSLHFKPMRPAQRHFVHELAKAYKLYSESQDREPKRSVYVKKESDGQSGRPAIMLNEALPIYQAFKQREKENKLRRSEMQSVTKLVNYTPKHEPTVELAKFNGFLVRNLTKGTTEHDLERAYDEHLRCTLVKDPIYKMLPKGNTALIFPTDYANVTMNTERDMERLVGHFDFICKESFIGDGVELCQVDEHIFSEIPQADKMS</sequence>
<evidence type="ECO:0000259" key="13">
    <source>
        <dbReference type="PROSITE" id="PS51061"/>
    </source>
</evidence>
<dbReference type="InterPro" id="IPR000967">
    <property type="entry name" value="Znf_NFX1"/>
</dbReference>
<dbReference type="Pfam" id="PF01424">
    <property type="entry name" value="R3H"/>
    <property type="match status" value="1"/>
</dbReference>
<dbReference type="OrthoDB" id="6512771at2759"/>
<dbReference type="CDD" id="cd06008">
    <property type="entry name" value="NF-X1-zinc-finger"/>
    <property type="match status" value="4"/>
</dbReference>
<dbReference type="PROSITE" id="PS50089">
    <property type="entry name" value="ZF_RING_2"/>
    <property type="match status" value="1"/>
</dbReference>
<dbReference type="GO" id="GO:0008270">
    <property type="term" value="F:zinc ion binding"/>
    <property type="evidence" value="ECO:0007669"/>
    <property type="project" value="UniProtKB-KW"/>
</dbReference>
<keyword evidence="4" id="KW-0677">Repeat</keyword>
<name>A0A8J2T5V7_ZYGB2</name>
<dbReference type="SMART" id="SM00393">
    <property type="entry name" value="R3H"/>
    <property type="match status" value="1"/>
</dbReference>
<keyword evidence="9" id="KW-0539">Nucleus</keyword>
<evidence type="ECO:0000256" key="5">
    <source>
        <dbReference type="ARBA" id="ARBA00022771"/>
    </source>
</evidence>
<dbReference type="FunFam" id="3.30.1370.50:FF:000006">
    <property type="entry name" value="NF-X1 finger transcription factor"/>
    <property type="match status" value="1"/>
</dbReference>
<comment type="subcellular location">
    <subcellularLocation>
        <location evidence="1">Nucleus</location>
    </subcellularLocation>
</comment>
<dbReference type="PANTHER" id="PTHR12360:SF12">
    <property type="entry name" value="TRANSCRIPTIONAL REPRESSOR NF-X1"/>
    <property type="match status" value="1"/>
</dbReference>
<keyword evidence="15" id="KW-1185">Reference proteome</keyword>
<proteinExistence type="inferred from homology"/>
<feature type="region of interest" description="Disordered" evidence="11">
    <location>
        <begin position="52"/>
        <end position="73"/>
    </location>
</feature>
<accession>A0A8J2T5V7</accession>
<keyword evidence="8" id="KW-0804">Transcription</keyword>
<evidence type="ECO:0000256" key="4">
    <source>
        <dbReference type="ARBA" id="ARBA00022737"/>
    </source>
</evidence>
<dbReference type="InterPro" id="IPR034077">
    <property type="entry name" value="R3H_FAP1"/>
</dbReference>
<dbReference type="GO" id="GO:0000977">
    <property type="term" value="F:RNA polymerase II transcription regulatory region sequence-specific DNA binding"/>
    <property type="evidence" value="ECO:0007669"/>
    <property type="project" value="TreeGrafter"/>
</dbReference>
<dbReference type="GO" id="GO:0005634">
    <property type="term" value="C:nucleus"/>
    <property type="evidence" value="ECO:0007669"/>
    <property type="project" value="UniProtKB-SubCell"/>
</dbReference>
<protein>
    <submittedName>
        <fullName evidence="14">ZYBA0S04-06216g1_1</fullName>
    </submittedName>
</protein>
<evidence type="ECO:0000313" key="14">
    <source>
        <dbReference type="EMBL" id="CDF89520.1"/>
    </source>
</evidence>
<evidence type="ECO:0000256" key="10">
    <source>
        <dbReference type="PROSITE-ProRule" id="PRU00175"/>
    </source>
</evidence>
<dbReference type="Gene3D" id="3.30.1370.50">
    <property type="entry name" value="R3H-like domain"/>
    <property type="match status" value="1"/>
</dbReference>
<dbReference type="InterPro" id="IPR034078">
    <property type="entry name" value="NFX1_fam"/>
</dbReference>
<evidence type="ECO:0000256" key="11">
    <source>
        <dbReference type="SAM" id="MobiDB-lite"/>
    </source>
</evidence>
<feature type="domain" description="RING-type" evidence="12">
    <location>
        <begin position="92"/>
        <end position="141"/>
    </location>
</feature>
<dbReference type="PANTHER" id="PTHR12360">
    <property type="entry name" value="NUCLEAR TRANSCRIPTION FACTOR, X-BOX BINDING 1 NFX1"/>
    <property type="match status" value="1"/>
</dbReference>
<dbReference type="CDD" id="cd06006">
    <property type="entry name" value="R3H_unknown_2"/>
    <property type="match status" value="1"/>
</dbReference>
<evidence type="ECO:0000256" key="9">
    <source>
        <dbReference type="ARBA" id="ARBA00023242"/>
    </source>
</evidence>
<keyword evidence="6" id="KW-0862">Zinc</keyword>
<dbReference type="Proteomes" id="UP000019375">
    <property type="component" value="Unassembled WGS sequence"/>
</dbReference>
<dbReference type="EMBL" id="HG316457">
    <property type="protein sequence ID" value="CDF89520.1"/>
    <property type="molecule type" value="Genomic_DNA"/>
</dbReference>
<dbReference type="PROSITE" id="PS51061">
    <property type="entry name" value="R3H"/>
    <property type="match status" value="1"/>
</dbReference>
<organism evidence="14 15">
    <name type="scientific">Zygosaccharomyces bailii (strain CLIB 213 / ATCC 58445 / CBS 680 / BCRC 21525 / NBRC 1098 / NCYC 1416 / NRRL Y-2227)</name>
    <dbReference type="NCBI Taxonomy" id="1333698"/>
    <lineage>
        <taxon>Eukaryota</taxon>
        <taxon>Fungi</taxon>
        <taxon>Dikarya</taxon>
        <taxon>Ascomycota</taxon>
        <taxon>Saccharomycotina</taxon>
        <taxon>Saccharomycetes</taxon>
        <taxon>Saccharomycetales</taxon>
        <taxon>Saccharomycetaceae</taxon>
        <taxon>Zygosaccharomyces</taxon>
    </lineage>
</organism>